<evidence type="ECO:0000313" key="6">
    <source>
        <dbReference type="Proteomes" id="UP001278766"/>
    </source>
</evidence>
<dbReference type="InterPro" id="IPR016135">
    <property type="entry name" value="UBQ-conjugating_enzyme/RWD"/>
</dbReference>
<evidence type="ECO:0000259" key="4">
    <source>
        <dbReference type="PROSITE" id="PS50127"/>
    </source>
</evidence>
<feature type="compositionally biased region" description="Polar residues" evidence="3">
    <location>
        <begin position="163"/>
        <end position="172"/>
    </location>
</feature>
<gene>
    <name evidence="5" type="ORF">B0H64DRAFT_319468</name>
</gene>
<evidence type="ECO:0000313" key="5">
    <source>
        <dbReference type="EMBL" id="KAK3297238.1"/>
    </source>
</evidence>
<dbReference type="RefSeq" id="XP_062660752.1">
    <property type="nucleotide sequence ID" value="XM_062800430.1"/>
</dbReference>
<dbReference type="SUPFAM" id="SSF54495">
    <property type="entry name" value="UBC-like"/>
    <property type="match status" value="1"/>
</dbReference>
<dbReference type="Pfam" id="PF00179">
    <property type="entry name" value="UQ_con"/>
    <property type="match status" value="1"/>
</dbReference>
<accession>A0AAE0HIK8</accession>
<dbReference type="PROSITE" id="PS50127">
    <property type="entry name" value="UBC_2"/>
    <property type="match status" value="1"/>
</dbReference>
<reference evidence="5" key="2">
    <citation type="submission" date="2023-06" db="EMBL/GenBank/DDBJ databases">
        <authorList>
            <consortium name="Lawrence Berkeley National Laboratory"/>
            <person name="Haridas S."/>
            <person name="Hensen N."/>
            <person name="Bonometti L."/>
            <person name="Westerberg I."/>
            <person name="Brannstrom I.O."/>
            <person name="Guillou S."/>
            <person name="Cros-Aarteil S."/>
            <person name="Calhoun S."/>
            <person name="Kuo A."/>
            <person name="Mondo S."/>
            <person name="Pangilinan J."/>
            <person name="Riley R."/>
            <person name="Labutti K."/>
            <person name="Andreopoulos B."/>
            <person name="Lipzen A."/>
            <person name="Chen C."/>
            <person name="Yanf M."/>
            <person name="Daum C."/>
            <person name="Ng V."/>
            <person name="Clum A."/>
            <person name="Steindorff A."/>
            <person name="Ohm R."/>
            <person name="Martin F."/>
            <person name="Silar P."/>
            <person name="Natvig D."/>
            <person name="Lalanne C."/>
            <person name="Gautier V."/>
            <person name="Ament-Velasquez S.L."/>
            <person name="Kruys A."/>
            <person name="Hutchinson M.I."/>
            <person name="Powell A.J."/>
            <person name="Barry K."/>
            <person name="Miller A.N."/>
            <person name="Grigoriev I.V."/>
            <person name="Debuchy R."/>
            <person name="Gladieux P."/>
            <person name="Thoren M.H."/>
            <person name="Johannesson H."/>
        </authorList>
    </citation>
    <scope>NUCLEOTIDE SEQUENCE</scope>
    <source>
        <strain evidence="5">CBS 168.71</strain>
    </source>
</reference>
<evidence type="ECO:0000256" key="2">
    <source>
        <dbReference type="ARBA" id="ARBA00022786"/>
    </source>
</evidence>
<reference evidence="5" key="1">
    <citation type="journal article" date="2023" name="Mol. Phylogenet. Evol.">
        <title>Genome-scale phylogeny and comparative genomics of the fungal order Sordariales.</title>
        <authorList>
            <person name="Hensen N."/>
            <person name="Bonometti L."/>
            <person name="Westerberg I."/>
            <person name="Brannstrom I.O."/>
            <person name="Guillou S."/>
            <person name="Cros-Aarteil S."/>
            <person name="Calhoun S."/>
            <person name="Haridas S."/>
            <person name="Kuo A."/>
            <person name="Mondo S."/>
            <person name="Pangilinan J."/>
            <person name="Riley R."/>
            <person name="LaButti K."/>
            <person name="Andreopoulos B."/>
            <person name="Lipzen A."/>
            <person name="Chen C."/>
            <person name="Yan M."/>
            <person name="Daum C."/>
            <person name="Ng V."/>
            <person name="Clum A."/>
            <person name="Steindorff A."/>
            <person name="Ohm R.A."/>
            <person name="Martin F."/>
            <person name="Silar P."/>
            <person name="Natvig D.O."/>
            <person name="Lalanne C."/>
            <person name="Gautier V."/>
            <person name="Ament-Velasquez S.L."/>
            <person name="Kruys A."/>
            <person name="Hutchinson M.I."/>
            <person name="Powell A.J."/>
            <person name="Barry K."/>
            <person name="Miller A.N."/>
            <person name="Grigoriev I.V."/>
            <person name="Debuchy R."/>
            <person name="Gladieux P."/>
            <person name="Hiltunen Thoren M."/>
            <person name="Johannesson H."/>
        </authorList>
    </citation>
    <scope>NUCLEOTIDE SEQUENCE</scope>
    <source>
        <strain evidence="5">CBS 168.71</strain>
    </source>
</reference>
<keyword evidence="6" id="KW-1185">Reference proteome</keyword>
<dbReference type="GO" id="GO:0016740">
    <property type="term" value="F:transferase activity"/>
    <property type="evidence" value="ECO:0007669"/>
    <property type="project" value="UniProtKB-KW"/>
</dbReference>
<protein>
    <recommendedName>
        <fullName evidence="4">UBC core domain-containing protein</fullName>
    </recommendedName>
</protein>
<dbReference type="Gene3D" id="3.10.110.10">
    <property type="entry name" value="Ubiquitin Conjugating Enzyme"/>
    <property type="match status" value="1"/>
</dbReference>
<evidence type="ECO:0000256" key="3">
    <source>
        <dbReference type="SAM" id="MobiDB-lite"/>
    </source>
</evidence>
<evidence type="ECO:0000256" key="1">
    <source>
        <dbReference type="ARBA" id="ARBA00022679"/>
    </source>
</evidence>
<proteinExistence type="predicted"/>
<comment type="caution">
    <text evidence="5">The sequence shown here is derived from an EMBL/GenBank/DDBJ whole genome shotgun (WGS) entry which is preliminary data.</text>
</comment>
<dbReference type="EMBL" id="JAUEPN010000003">
    <property type="protein sequence ID" value="KAK3297238.1"/>
    <property type="molecule type" value="Genomic_DNA"/>
</dbReference>
<feature type="region of interest" description="Disordered" evidence="3">
    <location>
        <begin position="752"/>
        <end position="777"/>
    </location>
</feature>
<feature type="compositionally biased region" description="Polar residues" evidence="3">
    <location>
        <begin position="765"/>
        <end position="774"/>
    </location>
</feature>
<sequence>MTQVENDRRAAEILQQQLYDEPESSSGQDQLARSLQMLKSAFDSDPFADLRKRLQSRRCLSCNKASLEIDGTALIQQTREMLKRGYLHPCAFCPKCKGWSCIHCGGYHAGGQSPGLKPLVSTKEFKFAWCCDKGRLFLIFSLLCGLESTTPPLAKKPTKASRNEVSSRSTPAHSHLSKGTGYGDSDWDYMPEIGTVPAVNNQKKANDDTAELTLYFDALSSLLPSKIKATTPFDRSSQPLISEMIRRSPVFARASELLRHAAIEEINQRCRPIAAVLDFLETIAGHESTCPLLLHPRTLYSTTEQLPQIVFGAPKQNSRRQKLQNTVGIAKYDTSEPPAAVLEHLAIPVRKFVEASRRAGTGSLGDDYEQGESLEVLKKICTMADGLAYLRAKVAIGPPRQEPSSPPSGRPTANVATRNTRANAARVAEAKAMTEAAKAVSEWHRANCLEEVSDHVILNSFHFASEAKKAGESKPSPGRMRRLLAQVSSLSSDLPDGIYVRHGESRVDVMKVLIVGPSDTPYENGLFEFDLFCGPEFPQHPPQMFFRTTGNGAARFNPNLYTNGKICFSLLGTWRGQPWNPDQSTLLQLLVSIQAMVFNDQPYYNEPGYELRNTPAQAENYNRGIEALTVRYAMIPWLAERLVVPTLPANTQVKPDQQLSDQKTLVPPHSTTMTPFLPSFLPPSLILVDPNAQGYHGYMGAPGYYGAFNPSYSYPTPLGTIQGQSAIPMKKEEHHGAEVQHVEDELAEAKDAQHLAHSENDPCQGATSSQQTLGVPSKADDPIFGTVIREHFKLKASVIVTTVHKWEKVSPKGGGLSKVTHNLEKLLNQHGFND</sequence>
<dbReference type="SMART" id="SM00212">
    <property type="entry name" value="UBCc"/>
    <property type="match status" value="1"/>
</dbReference>
<dbReference type="PANTHER" id="PTHR46116">
    <property type="entry name" value="(E3-INDEPENDENT) E2 UBIQUITIN-CONJUGATING ENZYME"/>
    <property type="match status" value="1"/>
</dbReference>
<dbReference type="Proteomes" id="UP001278766">
    <property type="component" value="Unassembled WGS sequence"/>
</dbReference>
<dbReference type="GeneID" id="87837378"/>
<dbReference type="PANTHER" id="PTHR46116:SF39">
    <property type="entry name" value="BACULOVIRAL IAP REPEAT-CONTAINING PROTEIN 6"/>
    <property type="match status" value="1"/>
</dbReference>
<dbReference type="InterPro" id="IPR000608">
    <property type="entry name" value="UBC"/>
</dbReference>
<organism evidence="5 6">
    <name type="scientific">Chaetomium fimeti</name>
    <dbReference type="NCBI Taxonomy" id="1854472"/>
    <lineage>
        <taxon>Eukaryota</taxon>
        <taxon>Fungi</taxon>
        <taxon>Dikarya</taxon>
        <taxon>Ascomycota</taxon>
        <taxon>Pezizomycotina</taxon>
        <taxon>Sordariomycetes</taxon>
        <taxon>Sordariomycetidae</taxon>
        <taxon>Sordariales</taxon>
        <taxon>Chaetomiaceae</taxon>
        <taxon>Chaetomium</taxon>
    </lineage>
</organism>
<feature type="compositionally biased region" description="Low complexity" evidence="3">
    <location>
        <begin position="412"/>
        <end position="423"/>
    </location>
</feature>
<feature type="compositionally biased region" description="Pro residues" evidence="3">
    <location>
        <begin position="400"/>
        <end position="409"/>
    </location>
</feature>
<keyword evidence="2" id="KW-0833">Ubl conjugation pathway</keyword>
<keyword evidence="1" id="KW-0808">Transferase</keyword>
<feature type="region of interest" description="Disordered" evidence="3">
    <location>
        <begin position="153"/>
        <end position="183"/>
    </location>
</feature>
<dbReference type="AlphaFoldDB" id="A0AAE0HIK8"/>
<feature type="region of interest" description="Disordered" evidence="3">
    <location>
        <begin position="397"/>
        <end position="423"/>
    </location>
</feature>
<feature type="domain" description="UBC core" evidence="4">
    <location>
        <begin position="478"/>
        <end position="634"/>
    </location>
</feature>
<name>A0AAE0HIK8_9PEZI</name>